<sequence length="308" mass="30837">MSNFKKLCLTAALTALTAPAWAGLTYTASSSYNVGSSLPPGGTSAPVSSCGNVFGQDAGDVTGSGDNNIAVRAYSCDDSASNFGARTSGEATYYARSTASIFGSFGGSDATDFSFFINPGEIGAFGSSAFIAGEFQKALLTIKLTIDGTVYMDELWSAEVGTGGAITANHASTGLLAVTGTSTSGSGYFSYGINGGGFTVSLSSLPPGQEHSISYVMESTSSGNLTSAATCTGVLYNGVNTEGEAGNASPGSPFAAYCGAGGRLGDPMPNADPIARALPNQVPEPMSAGLALTALLAAAGVRRRSSKR</sequence>
<evidence type="ECO:0000313" key="3">
    <source>
        <dbReference type="Proteomes" id="UP001180453"/>
    </source>
</evidence>
<dbReference type="Proteomes" id="UP001180453">
    <property type="component" value="Unassembled WGS sequence"/>
</dbReference>
<keyword evidence="3" id="KW-1185">Reference proteome</keyword>
<name>A0ABU1YM94_ROSSA</name>
<organism evidence="2 3">
    <name type="scientific">Roseateles saccharophilus</name>
    <name type="common">Pseudomonas saccharophila</name>
    <dbReference type="NCBI Taxonomy" id="304"/>
    <lineage>
        <taxon>Bacteria</taxon>
        <taxon>Pseudomonadati</taxon>
        <taxon>Pseudomonadota</taxon>
        <taxon>Betaproteobacteria</taxon>
        <taxon>Burkholderiales</taxon>
        <taxon>Sphaerotilaceae</taxon>
        <taxon>Roseateles</taxon>
    </lineage>
</organism>
<evidence type="ECO:0000313" key="2">
    <source>
        <dbReference type="EMBL" id="MDR7269979.1"/>
    </source>
</evidence>
<keyword evidence="1" id="KW-0732">Signal</keyword>
<accession>A0ABU1YM94</accession>
<comment type="caution">
    <text evidence="2">The sequence shown here is derived from an EMBL/GenBank/DDBJ whole genome shotgun (WGS) entry which is preliminary data.</text>
</comment>
<dbReference type="RefSeq" id="WP_310265413.1">
    <property type="nucleotide sequence ID" value="NZ_JAVDXU010000002.1"/>
</dbReference>
<reference evidence="2 3" key="1">
    <citation type="submission" date="2023-07" db="EMBL/GenBank/DDBJ databases">
        <title>Sorghum-associated microbial communities from plants grown in Nebraska, USA.</title>
        <authorList>
            <person name="Schachtman D."/>
        </authorList>
    </citation>
    <scope>NUCLEOTIDE SEQUENCE [LARGE SCALE GENOMIC DNA]</scope>
    <source>
        <strain evidence="2 3">BE314</strain>
    </source>
</reference>
<dbReference type="EMBL" id="JAVDXU010000002">
    <property type="protein sequence ID" value="MDR7269979.1"/>
    <property type="molecule type" value="Genomic_DNA"/>
</dbReference>
<protein>
    <submittedName>
        <fullName evidence="2">MYXO-CTERM domain-containing protein</fullName>
    </submittedName>
</protein>
<feature type="signal peptide" evidence="1">
    <location>
        <begin position="1"/>
        <end position="22"/>
    </location>
</feature>
<proteinExistence type="predicted"/>
<feature type="chain" id="PRO_5047258171" evidence="1">
    <location>
        <begin position="23"/>
        <end position="308"/>
    </location>
</feature>
<evidence type="ECO:0000256" key="1">
    <source>
        <dbReference type="SAM" id="SignalP"/>
    </source>
</evidence>
<gene>
    <name evidence="2" type="ORF">J2X20_002637</name>
</gene>